<reference evidence="1 2" key="1">
    <citation type="submission" date="2019-02" db="EMBL/GenBank/DDBJ databases">
        <title>Deep-cultivation of Planctomycetes and their phenomic and genomic characterization uncovers novel biology.</title>
        <authorList>
            <person name="Wiegand S."/>
            <person name="Jogler M."/>
            <person name="Boedeker C."/>
            <person name="Pinto D."/>
            <person name="Vollmers J."/>
            <person name="Rivas-Marin E."/>
            <person name="Kohn T."/>
            <person name="Peeters S.H."/>
            <person name="Heuer A."/>
            <person name="Rast P."/>
            <person name="Oberbeckmann S."/>
            <person name="Bunk B."/>
            <person name="Jeske O."/>
            <person name="Meyerdierks A."/>
            <person name="Storesund J.E."/>
            <person name="Kallscheuer N."/>
            <person name="Luecker S."/>
            <person name="Lage O.M."/>
            <person name="Pohl T."/>
            <person name="Merkel B.J."/>
            <person name="Hornburger P."/>
            <person name="Mueller R.-W."/>
            <person name="Bruemmer F."/>
            <person name="Labrenz M."/>
            <person name="Spormann A.M."/>
            <person name="Op Den Camp H."/>
            <person name="Overmann J."/>
            <person name="Amann R."/>
            <person name="Jetten M.S.M."/>
            <person name="Mascher T."/>
            <person name="Medema M.H."/>
            <person name="Devos D.P."/>
            <person name="Kaster A.-K."/>
            <person name="Ovreas L."/>
            <person name="Rohde M."/>
            <person name="Galperin M.Y."/>
            <person name="Jogler C."/>
        </authorList>
    </citation>
    <scope>NUCLEOTIDE SEQUENCE [LARGE SCALE GENOMIC DNA]</scope>
    <source>
        <strain evidence="1 2">Mal64</strain>
    </source>
</reference>
<protein>
    <submittedName>
        <fullName evidence="1">Uncharacterized protein</fullName>
    </submittedName>
</protein>
<name>A0A5C5ZM13_9BACT</name>
<proteinExistence type="predicted"/>
<evidence type="ECO:0000313" key="1">
    <source>
        <dbReference type="EMBL" id="TWT88215.1"/>
    </source>
</evidence>
<dbReference type="EMBL" id="SJPQ01000002">
    <property type="protein sequence ID" value="TWT88215.1"/>
    <property type="molecule type" value="Genomic_DNA"/>
</dbReference>
<keyword evidence="2" id="KW-1185">Reference proteome</keyword>
<evidence type="ECO:0000313" key="2">
    <source>
        <dbReference type="Proteomes" id="UP000315440"/>
    </source>
</evidence>
<accession>A0A5C5ZM13</accession>
<gene>
    <name evidence="1" type="ORF">Mal64_16940</name>
</gene>
<organism evidence="1 2">
    <name type="scientific">Pseudobythopirellula maris</name>
    <dbReference type="NCBI Taxonomy" id="2527991"/>
    <lineage>
        <taxon>Bacteria</taxon>
        <taxon>Pseudomonadati</taxon>
        <taxon>Planctomycetota</taxon>
        <taxon>Planctomycetia</taxon>
        <taxon>Pirellulales</taxon>
        <taxon>Lacipirellulaceae</taxon>
        <taxon>Pseudobythopirellula</taxon>
    </lineage>
</organism>
<sequence length="80" mass="8440">MQGLADRCRVDPKRRCRNGREGWQSTERKELRVGPILVGRPAGAAARDRPGGGELGGLSLARGAAVAGDGDAYLFFSPST</sequence>
<dbReference type="AlphaFoldDB" id="A0A5C5ZM13"/>
<comment type="caution">
    <text evidence="1">The sequence shown here is derived from an EMBL/GenBank/DDBJ whole genome shotgun (WGS) entry which is preliminary data.</text>
</comment>
<dbReference type="Proteomes" id="UP000315440">
    <property type="component" value="Unassembled WGS sequence"/>
</dbReference>